<dbReference type="SUPFAM" id="SSF52058">
    <property type="entry name" value="L domain-like"/>
    <property type="match status" value="1"/>
</dbReference>
<dbReference type="Pfam" id="PF23622">
    <property type="entry name" value="LRR_At1g61320_AtMIF1"/>
    <property type="match status" value="2"/>
</dbReference>
<name>M8BPI2_AEGTA</name>
<dbReference type="InterPro" id="IPR036047">
    <property type="entry name" value="F-box-like_dom_sf"/>
</dbReference>
<evidence type="ECO:0000259" key="2">
    <source>
        <dbReference type="Pfam" id="PF23622"/>
    </source>
</evidence>
<accession>M8BPI2</accession>
<feature type="domain" description="F-box" evidence="1">
    <location>
        <begin position="47"/>
        <end position="80"/>
    </location>
</feature>
<evidence type="ECO:0000313" key="3">
    <source>
        <dbReference type="EnsemblPlants" id="EMT08684"/>
    </source>
</evidence>
<dbReference type="SUPFAM" id="SSF81383">
    <property type="entry name" value="F-box domain"/>
    <property type="match status" value="1"/>
</dbReference>
<dbReference type="Gene3D" id="3.80.10.10">
    <property type="entry name" value="Ribonuclease Inhibitor"/>
    <property type="match status" value="1"/>
</dbReference>
<dbReference type="EnsemblPlants" id="EMT08684">
    <property type="protein sequence ID" value="EMT08684"/>
    <property type="gene ID" value="F775_03758"/>
</dbReference>
<evidence type="ECO:0000259" key="1">
    <source>
        <dbReference type="Pfam" id="PF00646"/>
    </source>
</evidence>
<dbReference type="PANTHER" id="PTHR34145">
    <property type="entry name" value="OS02G0105600 PROTEIN"/>
    <property type="match status" value="1"/>
</dbReference>
<feature type="domain" description="At1g61320/AtMIF1 LRR" evidence="2">
    <location>
        <begin position="120"/>
        <end position="218"/>
    </location>
</feature>
<reference evidence="3" key="1">
    <citation type="submission" date="2015-06" db="UniProtKB">
        <authorList>
            <consortium name="EnsemblPlants"/>
        </authorList>
    </citation>
    <scope>IDENTIFICATION</scope>
</reference>
<protein>
    <submittedName>
        <fullName evidence="3">Uncharacterized protein</fullName>
    </submittedName>
</protein>
<feature type="domain" description="At1g61320/AtMIF1 LRR" evidence="2">
    <location>
        <begin position="221"/>
        <end position="419"/>
    </location>
</feature>
<proteinExistence type="predicted"/>
<dbReference type="PANTHER" id="PTHR34145:SF41">
    <property type="entry name" value="OS02G0729251 PROTEIN"/>
    <property type="match status" value="1"/>
</dbReference>
<dbReference type="AlphaFoldDB" id="M8BPI2"/>
<dbReference type="InterPro" id="IPR053772">
    <property type="entry name" value="At1g61320/At1g61330-like"/>
</dbReference>
<dbReference type="ExpressionAtlas" id="M8BPI2">
    <property type="expression patterns" value="baseline"/>
</dbReference>
<organism evidence="3">
    <name type="scientific">Aegilops tauschii</name>
    <name type="common">Tausch's goatgrass</name>
    <name type="synonym">Aegilops squarrosa</name>
    <dbReference type="NCBI Taxonomy" id="37682"/>
    <lineage>
        <taxon>Eukaryota</taxon>
        <taxon>Viridiplantae</taxon>
        <taxon>Streptophyta</taxon>
        <taxon>Embryophyta</taxon>
        <taxon>Tracheophyta</taxon>
        <taxon>Spermatophyta</taxon>
        <taxon>Magnoliopsida</taxon>
        <taxon>Liliopsida</taxon>
        <taxon>Poales</taxon>
        <taxon>Poaceae</taxon>
        <taxon>BOP clade</taxon>
        <taxon>Pooideae</taxon>
        <taxon>Triticodae</taxon>
        <taxon>Triticeae</taxon>
        <taxon>Triticinae</taxon>
        <taxon>Aegilops</taxon>
    </lineage>
</organism>
<dbReference type="InterPro" id="IPR001810">
    <property type="entry name" value="F-box_dom"/>
</dbReference>
<dbReference type="InterPro" id="IPR055357">
    <property type="entry name" value="LRR_At1g61320_AtMIF1"/>
</dbReference>
<dbReference type="InterPro" id="IPR032675">
    <property type="entry name" value="LRR_dom_sf"/>
</dbReference>
<dbReference type="Pfam" id="PF00646">
    <property type="entry name" value="F-box"/>
    <property type="match status" value="1"/>
</dbReference>
<sequence length="419" mass="47231">MALLPLQRFLSLRRGTSIASAAKRKGSSCQQGDNSQDGKRMRFSGPNLPMDVWHHIHSLLPMRDAARASCVSHAFRYSWRCYPNLTFSKSTMGLDEPKKYFNWSQKDEQNFVLVNRIDQIMKNHLGGIKTFEFEYYNSCLATSKLDTSKLDGWLQIAVTSGVEELEISLSLANKTEHYNFPCALLFARSGGNSIRSLHLSGCAFRPMAGLGCLTRLHLYSELDLMDCSDIIHLKIPCLLHRLSKLDVESDCEALKVIENKAPNLCTVSISSYVAHHSIGDSLRVKDLEMRCLSEFNLVHHVCAKLPASMPNLEILRIFSVGEMFIVPSAPLKFLHLKHLDICLDVESEAFSPNSDYFSLVFVLDACPILENFKLELMHARMKHVSVLEDSSHLRQMPGFCHSNINKVEIIGFCSAKSMV</sequence>